<dbReference type="EMBL" id="JAACNH010000217">
    <property type="protein sequence ID" value="KAG8431399.1"/>
    <property type="molecule type" value="Genomic_DNA"/>
</dbReference>
<evidence type="ECO:0000313" key="4">
    <source>
        <dbReference type="EMBL" id="KAG8431399.1"/>
    </source>
</evidence>
<dbReference type="Proteomes" id="UP000812440">
    <property type="component" value="Unassembled WGS sequence"/>
</dbReference>
<dbReference type="SUPFAM" id="SSF52047">
    <property type="entry name" value="RNI-like"/>
    <property type="match status" value="1"/>
</dbReference>
<keyword evidence="2" id="KW-0963">Cytoplasm</keyword>
<dbReference type="Pfam" id="PF13516">
    <property type="entry name" value="LRR_6"/>
    <property type="match status" value="2"/>
</dbReference>
<keyword evidence="3" id="KW-0206">Cytoskeleton</keyword>
<evidence type="ECO:0000256" key="2">
    <source>
        <dbReference type="ARBA" id="ARBA00022490"/>
    </source>
</evidence>
<organism evidence="4 5">
    <name type="scientific">Hymenochirus boettgeri</name>
    <name type="common">Congo dwarf clawed frog</name>
    <dbReference type="NCBI Taxonomy" id="247094"/>
    <lineage>
        <taxon>Eukaryota</taxon>
        <taxon>Metazoa</taxon>
        <taxon>Chordata</taxon>
        <taxon>Craniata</taxon>
        <taxon>Vertebrata</taxon>
        <taxon>Euteleostomi</taxon>
        <taxon>Amphibia</taxon>
        <taxon>Batrachia</taxon>
        <taxon>Anura</taxon>
        <taxon>Pipoidea</taxon>
        <taxon>Pipidae</taxon>
        <taxon>Pipinae</taxon>
        <taxon>Hymenochirus</taxon>
    </lineage>
</organism>
<evidence type="ECO:0000256" key="1">
    <source>
        <dbReference type="ARBA" id="ARBA00004245"/>
    </source>
</evidence>
<dbReference type="PANTHER" id="PTHR24107">
    <property type="entry name" value="YNEIN REGULATORY COMPLEX SUBUNIT 5"/>
    <property type="match status" value="1"/>
</dbReference>
<dbReference type="InterPro" id="IPR052410">
    <property type="entry name" value="DRC5"/>
</dbReference>
<comment type="subcellular location">
    <subcellularLocation>
        <location evidence="1">Cytoplasm</location>
        <location evidence="1">Cytoskeleton</location>
    </subcellularLocation>
</comment>
<evidence type="ECO:0000313" key="5">
    <source>
        <dbReference type="Proteomes" id="UP000812440"/>
    </source>
</evidence>
<accession>A0A8T2IFI2</accession>
<dbReference type="PANTHER" id="PTHR24107:SF27">
    <property type="entry name" value="DYNEIN REGULATORY COMPLEX SUBUNIT 5"/>
    <property type="match status" value="1"/>
</dbReference>
<gene>
    <name evidence="4" type="ORF">GDO86_018890</name>
</gene>
<evidence type="ECO:0008006" key="6">
    <source>
        <dbReference type="Google" id="ProtNLM"/>
    </source>
</evidence>
<sequence length="385" mass="43501">MTEAPAVPPPLPLGGRNPAADVRKMRRIITEDLTWSLAVVPLLSDLCLQQIIRNFYKNPILEELLSKHRVKVLNNIPTSLPLQVTANRIQYEDYWRRCCADRWPIGDVSQYGGSWKRLFLERHLESLIECFIPDVSDVGPIIETAKLCQDYVKRLNIKELLPPIKVDIKKDDDDEEVSDSGSEAGVDLPSMDHFDLGLISSVLPGLEELHLVYGVKNCGMNFEWNLFHFTDRDCTALAQTFKVFRNLKVFRLTRSKVDDSKVRVLMRSLLNHPTLLHLDLSHNRISDCGARASAKLLNQSPVQILNLCNNNLHTYGAQAIAHALSKNSTLTNLNLRLNQIEMRVERPCAMPSAQTGASWTLHLGSNELSRPYATIAAQLLPKQVR</sequence>
<comment type="caution">
    <text evidence="4">The sequence shown here is derived from an EMBL/GenBank/DDBJ whole genome shotgun (WGS) entry which is preliminary data.</text>
</comment>
<keyword evidence="5" id="KW-1185">Reference proteome</keyword>
<reference evidence="4" key="1">
    <citation type="thesis" date="2020" institute="ProQuest LLC" country="789 East Eisenhower Parkway, Ann Arbor, MI, USA">
        <title>Comparative Genomics and Chromosome Evolution.</title>
        <authorList>
            <person name="Mudd A.B."/>
        </authorList>
    </citation>
    <scope>NUCLEOTIDE SEQUENCE</scope>
    <source>
        <strain evidence="4">Female2</strain>
        <tissue evidence="4">Blood</tissue>
    </source>
</reference>
<dbReference type="GO" id="GO:0007018">
    <property type="term" value="P:microtubule-based movement"/>
    <property type="evidence" value="ECO:0007669"/>
    <property type="project" value="TreeGrafter"/>
</dbReference>
<dbReference type="AlphaFoldDB" id="A0A8T2IFI2"/>
<dbReference type="InterPro" id="IPR032675">
    <property type="entry name" value="LRR_dom_sf"/>
</dbReference>
<dbReference type="Gene3D" id="3.80.10.10">
    <property type="entry name" value="Ribonuclease Inhibitor"/>
    <property type="match status" value="1"/>
</dbReference>
<dbReference type="SMART" id="SM00368">
    <property type="entry name" value="LRR_RI"/>
    <property type="match status" value="2"/>
</dbReference>
<proteinExistence type="predicted"/>
<evidence type="ECO:0000256" key="3">
    <source>
        <dbReference type="ARBA" id="ARBA00023212"/>
    </source>
</evidence>
<dbReference type="InterPro" id="IPR001611">
    <property type="entry name" value="Leu-rich_rpt"/>
</dbReference>
<protein>
    <recommendedName>
        <fullName evidence="6">T-complex-associated-testis-expressed 1</fullName>
    </recommendedName>
</protein>
<dbReference type="GO" id="GO:0005856">
    <property type="term" value="C:cytoskeleton"/>
    <property type="evidence" value="ECO:0007669"/>
    <property type="project" value="UniProtKB-SubCell"/>
</dbReference>
<name>A0A8T2IFI2_9PIPI</name>
<dbReference type="OrthoDB" id="341587at2759"/>